<dbReference type="EMBL" id="CP040899">
    <property type="protein sequence ID" value="QDB80069.1"/>
    <property type="molecule type" value="Genomic_DNA"/>
</dbReference>
<keyword evidence="3" id="KW-1185">Reference proteome</keyword>
<evidence type="ECO:0000256" key="1">
    <source>
        <dbReference type="SAM" id="MobiDB-lite"/>
    </source>
</evidence>
<dbReference type="SUPFAM" id="SSF56112">
    <property type="entry name" value="Protein kinase-like (PK-like)"/>
    <property type="match status" value="1"/>
</dbReference>
<dbReference type="InterPro" id="IPR011009">
    <property type="entry name" value="Kinase-like_dom_sf"/>
</dbReference>
<feature type="region of interest" description="Disordered" evidence="1">
    <location>
        <begin position="1"/>
        <end position="20"/>
    </location>
</feature>
<dbReference type="RefSeq" id="WP_139948938.1">
    <property type="nucleotide sequence ID" value="NZ_CP040899.1"/>
</dbReference>
<name>A0ABX5VSC2_9MICO</name>
<evidence type="ECO:0000313" key="2">
    <source>
        <dbReference type="EMBL" id="QDB80069.1"/>
    </source>
</evidence>
<organism evidence="2 3">
    <name type="scientific">Georgenia wutianyii</name>
    <dbReference type="NCBI Taxonomy" id="2585135"/>
    <lineage>
        <taxon>Bacteria</taxon>
        <taxon>Bacillati</taxon>
        <taxon>Actinomycetota</taxon>
        <taxon>Actinomycetes</taxon>
        <taxon>Micrococcales</taxon>
        <taxon>Bogoriellaceae</taxon>
        <taxon>Georgenia</taxon>
    </lineage>
</organism>
<sequence length="271" mass="28768">MSTAPQDGPPPGGVLGAFGAPAGPVPLSGGQRTVWRAGDVVLKRLDVSLEELGWQEEVLTAVDGAPDVRVAPPVRSRDGELVVAGWTAWRFEPGTAPTPDGYPDVVAAGRVLHRHLAHLPRPALLDRRDHPWARADRIAWGEAAAGAVGDLPHVGALLAARDAVDAAAQVVHGDLTDNVHLHPDLPPLVLDLTGYWRPPAYASAVVVADAVVFRGADLALVDRVGEEEGPQFPQLLLRALLFRALTDQLLAPGTEWARWFGPAVSRVLTLT</sequence>
<dbReference type="Proteomes" id="UP000313948">
    <property type="component" value="Chromosome"/>
</dbReference>
<accession>A0ABX5VSC2</accession>
<reference evidence="2 3" key="1">
    <citation type="submission" date="2019-05" db="EMBL/GenBank/DDBJ databases">
        <title>Georgenia *** sp. nov., and Georgenia *** sp. nov., isolated from the intestinal contents of plateau pika (Ochotona curzoniae) in the Qinghai-Tibet plateau of China.</title>
        <authorList>
            <person name="Tian Z."/>
        </authorList>
    </citation>
    <scope>NUCLEOTIDE SEQUENCE [LARGE SCALE GENOMIC DNA]</scope>
    <source>
        <strain evidence="2 3">Z294</strain>
    </source>
</reference>
<evidence type="ECO:0000313" key="3">
    <source>
        <dbReference type="Proteomes" id="UP000313948"/>
    </source>
</evidence>
<gene>
    <name evidence="2" type="ORF">FE251_12265</name>
</gene>
<evidence type="ECO:0008006" key="4">
    <source>
        <dbReference type="Google" id="ProtNLM"/>
    </source>
</evidence>
<protein>
    <recommendedName>
        <fullName evidence="4">TIGR02569 family protein</fullName>
    </recommendedName>
</protein>
<proteinExistence type="predicted"/>